<comment type="similarity">
    <text evidence="1 9 11">Belongs to the peptidase A8 family.</text>
</comment>
<evidence type="ECO:0000256" key="10">
    <source>
        <dbReference type="RuleBase" id="RU000594"/>
    </source>
</evidence>
<protein>
    <recommendedName>
        <fullName evidence="9">Lipoprotein signal peptidase</fullName>
        <ecNumber evidence="9">3.4.23.36</ecNumber>
    </recommendedName>
    <alternativeName>
        <fullName evidence="9">Prolipoprotein signal peptidase</fullName>
    </alternativeName>
    <alternativeName>
        <fullName evidence="9">Signal peptidase II</fullName>
        <shortName evidence="9">SPase II</shortName>
    </alternativeName>
</protein>
<evidence type="ECO:0000256" key="9">
    <source>
        <dbReference type="HAMAP-Rule" id="MF_00161"/>
    </source>
</evidence>
<evidence type="ECO:0000313" key="13">
    <source>
        <dbReference type="Proteomes" id="UP001321582"/>
    </source>
</evidence>
<dbReference type="EMBL" id="AP027059">
    <property type="protein sequence ID" value="BDU50338.1"/>
    <property type="molecule type" value="Genomic_DNA"/>
</dbReference>
<keyword evidence="6 9" id="KW-0378">Hydrolase</keyword>
<dbReference type="RefSeq" id="WP_307905270.1">
    <property type="nucleotide sequence ID" value="NZ_AP027059.1"/>
</dbReference>
<dbReference type="InterPro" id="IPR001872">
    <property type="entry name" value="Peptidase_A8"/>
</dbReference>
<dbReference type="PRINTS" id="PR00781">
    <property type="entry name" value="LIPOSIGPTASE"/>
</dbReference>
<evidence type="ECO:0000256" key="8">
    <source>
        <dbReference type="ARBA" id="ARBA00023136"/>
    </source>
</evidence>
<evidence type="ECO:0000256" key="3">
    <source>
        <dbReference type="ARBA" id="ARBA00022670"/>
    </source>
</evidence>
<dbReference type="PANTHER" id="PTHR33695:SF1">
    <property type="entry name" value="LIPOPROTEIN SIGNAL PEPTIDASE"/>
    <property type="match status" value="1"/>
</dbReference>
<evidence type="ECO:0000313" key="12">
    <source>
        <dbReference type="EMBL" id="BDU50338.1"/>
    </source>
</evidence>
<keyword evidence="8 9" id="KW-0472">Membrane</keyword>
<keyword evidence="2 9" id="KW-1003">Cell membrane</keyword>
<feature type="active site" evidence="9">
    <location>
        <position position="113"/>
    </location>
</feature>
<dbReference type="KEGG" id="haby:HLVA_09070"/>
<comment type="function">
    <text evidence="9 10">This protein specifically catalyzes the removal of signal peptides from prolipoproteins.</text>
</comment>
<evidence type="ECO:0000256" key="1">
    <source>
        <dbReference type="ARBA" id="ARBA00006139"/>
    </source>
</evidence>
<dbReference type="HAMAP" id="MF_00161">
    <property type="entry name" value="LspA"/>
    <property type="match status" value="1"/>
</dbReference>
<dbReference type="Proteomes" id="UP001321582">
    <property type="component" value="Chromosome"/>
</dbReference>
<dbReference type="AlphaFoldDB" id="A0AAU9DPH9"/>
<dbReference type="GO" id="GO:0006508">
    <property type="term" value="P:proteolysis"/>
    <property type="evidence" value="ECO:0007669"/>
    <property type="project" value="UniProtKB-KW"/>
</dbReference>
<evidence type="ECO:0000256" key="7">
    <source>
        <dbReference type="ARBA" id="ARBA00022989"/>
    </source>
</evidence>
<dbReference type="NCBIfam" id="TIGR00077">
    <property type="entry name" value="lspA"/>
    <property type="match status" value="1"/>
</dbReference>
<keyword evidence="5 9" id="KW-0064">Aspartyl protease</keyword>
<keyword evidence="7 9" id="KW-1133">Transmembrane helix</keyword>
<keyword evidence="13" id="KW-1185">Reference proteome</keyword>
<feature type="transmembrane region" description="Helical" evidence="9">
    <location>
        <begin position="123"/>
        <end position="145"/>
    </location>
</feature>
<evidence type="ECO:0000256" key="6">
    <source>
        <dbReference type="ARBA" id="ARBA00022801"/>
    </source>
</evidence>
<keyword evidence="3 9" id="KW-0645">Protease</keyword>
<comment type="caution">
    <text evidence="9">Lacks conserved residue(s) required for the propagation of feature annotation.</text>
</comment>
<evidence type="ECO:0000256" key="4">
    <source>
        <dbReference type="ARBA" id="ARBA00022692"/>
    </source>
</evidence>
<keyword evidence="12" id="KW-0449">Lipoprotein</keyword>
<dbReference type="PROSITE" id="PS00855">
    <property type="entry name" value="SPASE_II"/>
    <property type="match status" value="1"/>
</dbReference>
<comment type="catalytic activity">
    <reaction evidence="9 10">
        <text>Release of signal peptides from bacterial membrane prolipoproteins. Hydrolyzes -Xaa-Yaa-Zaa-|-(S,diacylglyceryl)Cys-, in which Xaa is hydrophobic (preferably Leu), and Yaa (Ala or Ser) and Zaa (Gly or Ala) have small, neutral side chains.</text>
        <dbReference type="EC" id="3.4.23.36"/>
    </reaction>
</comment>
<dbReference type="EC" id="3.4.23.36" evidence="9"/>
<accession>A0AAU9DPH9</accession>
<keyword evidence="4 9" id="KW-0812">Transmembrane</keyword>
<evidence type="ECO:0000256" key="2">
    <source>
        <dbReference type="ARBA" id="ARBA00022475"/>
    </source>
</evidence>
<comment type="pathway">
    <text evidence="9">Protein modification; lipoprotein biosynthesis (signal peptide cleavage).</text>
</comment>
<name>A0AAU9DPH9_9FUSO</name>
<evidence type="ECO:0000256" key="5">
    <source>
        <dbReference type="ARBA" id="ARBA00022750"/>
    </source>
</evidence>
<dbReference type="GO" id="GO:0005886">
    <property type="term" value="C:plasma membrane"/>
    <property type="evidence" value="ECO:0007669"/>
    <property type="project" value="UniProtKB-SubCell"/>
</dbReference>
<dbReference type="GO" id="GO:0004190">
    <property type="term" value="F:aspartic-type endopeptidase activity"/>
    <property type="evidence" value="ECO:0007669"/>
    <property type="project" value="UniProtKB-UniRule"/>
</dbReference>
<feature type="transmembrane region" description="Helical" evidence="9">
    <location>
        <begin position="83"/>
        <end position="103"/>
    </location>
</feature>
<dbReference type="Pfam" id="PF01252">
    <property type="entry name" value="Peptidase_A8"/>
    <property type="match status" value="1"/>
</dbReference>
<gene>
    <name evidence="9 12" type="primary">lspA</name>
    <name evidence="12" type="ORF">HLVA_09070</name>
</gene>
<dbReference type="PANTHER" id="PTHR33695">
    <property type="entry name" value="LIPOPROTEIN SIGNAL PEPTIDASE"/>
    <property type="match status" value="1"/>
</dbReference>
<proteinExistence type="inferred from homology"/>
<reference evidence="12 13" key="1">
    <citation type="submission" date="2022-11" db="EMBL/GenBank/DDBJ databases">
        <title>Haliovirga abyssi gen. nov., sp. nov., a mesophilic fermentative bacterium isolated from the Iheya North hydrothermal field and the proposal of Haliovirgaceae fam. nov.</title>
        <authorList>
            <person name="Miyazaki U."/>
            <person name="Tame A."/>
            <person name="Miyazaki J."/>
            <person name="Takai K."/>
            <person name="Sawayama S."/>
            <person name="Kitajima M."/>
            <person name="Okamoto A."/>
            <person name="Nakagawa S."/>
        </authorList>
    </citation>
    <scope>NUCLEOTIDE SEQUENCE [LARGE SCALE GENOMIC DNA]</scope>
    <source>
        <strain evidence="12 13">IC12</strain>
    </source>
</reference>
<sequence>MIVNVIFIILAVLLDQITKFFVLTKMKPGESIPIIKNFFHITFVQNKGVAFGMLYGHVGVLVFVGLIAIVGIILYFHKKGEEYSILSRIGFIFIMSGAIGNFIDRVFRGFVIDFIDFRGIWVYIFNLADVWINIGVFFILIEYFFEKEKAEKEESK</sequence>
<feature type="active site" evidence="9">
    <location>
        <position position="129"/>
    </location>
</feature>
<evidence type="ECO:0000256" key="11">
    <source>
        <dbReference type="RuleBase" id="RU004181"/>
    </source>
</evidence>
<comment type="subcellular location">
    <subcellularLocation>
        <location evidence="9">Cell membrane</location>
        <topology evidence="9">Multi-pass membrane protein</topology>
    </subcellularLocation>
</comment>
<feature type="transmembrane region" description="Helical" evidence="9">
    <location>
        <begin position="54"/>
        <end position="76"/>
    </location>
</feature>
<organism evidence="12 13">
    <name type="scientific">Haliovirga abyssi</name>
    <dbReference type="NCBI Taxonomy" id="2996794"/>
    <lineage>
        <taxon>Bacteria</taxon>
        <taxon>Fusobacteriati</taxon>
        <taxon>Fusobacteriota</taxon>
        <taxon>Fusobacteriia</taxon>
        <taxon>Fusobacteriales</taxon>
        <taxon>Haliovirgaceae</taxon>
        <taxon>Haliovirga</taxon>
    </lineage>
</organism>